<proteinExistence type="inferred from homology"/>
<dbReference type="PANTHER" id="PTHR35604">
    <property type="entry name" value="TRANSPOSASE INSH FOR INSERTION SEQUENCE ELEMENT IS5A-RELATED"/>
    <property type="match status" value="1"/>
</dbReference>
<evidence type="ECO:0000313" key="8">
    <source>
        <dbReference type="Proteomes" id="UP000076577"/>
    </source>
</evidence>
<name>A0A165XMY9_9HYPH</name>
<dbReference type="AlphaFoldDB" id="A0A165XMY9"/>
<dbReference type="Proteomes" id="UP000076577">
    <property type="component" value="Unassembled WGS sequence"/>
</dbReference>
<keyword evidence="4" id="KW-0233">DNA recombination</keyword>
<keyword evidence="3" id="KW-0238">DNA-binding</keyword>
<dbReference type="GO" id="GO:0004803">
    <property type="term" value="F:transposase activity"/>
    <property type="evidence" value="ECO:0007669"/>
    <property type="project" value="InterPro"/>
</dbReference>
<feature type="domain" description="Transposase IS4-like" evidence="6">
    <location>
        <begin position="110"/>
        <end position="257"/>
    </location>
</feature>
<reference evidence="7 8" key="1">
    <citation type="journal article" date="2016" name="Front. Microbiol.">
        <title>Comparative Genomic Analysis Reveals a Diverse Repertoire of Genes Involved in Prokaryote-Eukaryote Interactions within the Pseudovibrio Genus.</title>
        <authorList>
            <person name="Romano S."/>
            <person name="Fernandez-Guerra A."/>
            <person name="Reen F.J."/>
            <person name="Glockner F.O."/>
            <person name="Crowley S.P."/>
            <person name="O'Sullivan O."/>
            <person name="Cotter P.D."/>
            <person name="Adams C."/>
            <person name="Dobson A.D."/>
            <person name="O'Gara F."/>
        </authorList>
    </citation>
    <scope>NUCLEOTIDE SEQUENCE [LARGE SCALE GENOMIC DNA]</scope>
    <source>
        <strain evidence="7 8">Ad2</strain>
    </source>
</reference>
<dbReference type="PANTHER" id="PTHR35604:SF2">
    <property type="entry name" value="TRANSPOSASE INSH FOR INSERTION SEQUENCE ELEMENT IS5A-RELATED"/>
    <property type="match status" value="1"/>
</dbReference>
<evidence type="ECO:0000256" key="2">
    <source>
        <dbReference type="ARBA" id="ARBA00022578"/>
    </source>
</evidence>
<organism evidence="7 8">
    <name type="scientific">Pseudovibrio axinellae</name>
    <dbReference type="NCBI Taxonomy" id="989403"/>
    <lineage>
        <taxon>Bacteria</taxon>
        <taxon>Pseudomonadati</taxon>
        <taxon>Pseudomonadota</taxon>
        <taxon>Alphaproteobacteria</taxon>
        <taxon>Hyphomicrobiales</taxon>
        <taxon>Stappiaceae</taxon>
        <taxon>Pseudovibrio</taxon>
    </lineage>
</organism>
<sequence length="269" mass="30731">MRFLGLGLTGKVPDAKTIWLFHEKLTKAGAIEDLFCRFDKTLREAGYIAMPGQLVDASLIAAPKQRNTEDERNALKQGRIPKDWRKNKAKLRQKDTHARWTVQFGKARQRKDGSKHLDIAIPHFGYKAHTSIDKGYRFIRKWLVTDAASHDGRQLRQGLLDKANTGSQVWADSAYRSKQNEDFMEENGFVSQVHRRKPKGKPMPTNVRRGNNTKSKRRAPVEHVFACQKQVMGLCVRSVGQARATTKIGLANLVYNMHRMVQLQRMPVT</sequence>
<evidence type="ECO:0000256" key="1">
    <source>
        <dbReference type="ARBA" id="ARBA00010075"/>
    </source>
</evidence>
<keyword evidence="8" id="KW-1185">Reference proteome</keyword>
<dbReference type="PATRIC" id="fig|989403.3.peg.3059"/>
<keyword evidence="2" id="KW-0815">Transposition</keyword>
<dbReference type="InterPro" id="IPR002559">
    <property type="entry name" value="Transposase_11"/>
</dbReference>
<dbReference type="GO" id="GO:0003677">
    <property type="term" value="F:DNA binding"/>
    <property type="evidence" value="ECO:0007669"/>
    <property type="project" value="UniProtKB-KW"/>
</dbReference>
<evidence type="ECO:0000256" key="5">
    <source>
        <dbReference type="SAM" id="MobiDB-lite"/>
    </source>
</evidence>
<evidence type="ECO:0000256" key="3">
    <source>
        <dbReference type="ARBA" id="ARBA00023125"/>
    </source>
</evidence>
<dbReference type="EMBL" id="LMCB01000027">
    <property type="protein sequence ID" value="KZL17872.1"/>
    <property type="molecule type" value="Genomic_DNA"/>
</dbReference>
<protein>
    <submittedName>
        <fullName evidence="7">Transposase DDE domain protein</fullName>
    </submittedName>
</protein>
<comment type="similarity">
    <text evidence="1">Belongs to the transposase 11 family.</text>
</comment>
<gene>
    <name evidence="7" type="ORF">PsAD2_02854</name>
</gene>
<accession>A0A165XMY9</accession>
<evidence type="ECO:0000256" key="4">
    <source>
        <dbReference type="ARBA" id="ARBA00023172"/>
    </source>
</evidence>
<dbReference type="InterPro" id="IPR047959">
    <property type="entry name" value="Transpos_IS5"/>
</dbReference>
<dbReference type="Pfam" id="PF01609">
    <property type="entry name" value="DDE_Tnp_1"/>
    <property type="match status" value="1"/>
</dbReference>
<evidence type="ECO:0000259" key="6">
    <source>
        <dbReference type="Pfam" id="PF01609"/>
    </source>
</evidence>
<dbReference type="NCBIfam" id="NF033581">
    <property type="entry name" value="transpos_IS5_4"/>
    <property type="match status" value="1"/>
</dbReference>
<comment type="caution">
    <text evidence="7">The sequence shown here is derived from an EMBL/GenBank/DDBJ whole genome shotgun (WGS) entry which is preliminary data.</text>
</comment>
<feature type="region of interest" description="Disordered" evidence="5">
    <location>
        <begin position="195"/>
        <end position="218"/>
    </location>
</feature>
<dbReference type="GO" id="GO:0006313">
    <property type="term" value="P:DNA transposition"/>
    <property type="evidence" value="ECO:0007669"/>
    <property type="project" value="InterPro"/>
</dbReference>
<evidence type="ECO:0000313" key="7">
    <source>
        <dbReference type="EMBL" id="KZL17872.1"/>
    </source>
</evidence>